<feature type="domain" description="F-box" evidence="1">
    <location>
        <begin position="12"/>
        <end position="48"/>
    </location>
</feature>
<dbReference type="CDD" id="cd22160">
    <property type="entry name" value="F-box_AtFBL13-like"/>
    <property type="match status" value="1"/>
</dbReference>
<accession>A0AAD8WKV1</accession>
<organism evidence="2 3">
    <name type="scientific">Lolium multiflorum</name>
    <name type="common">Italian ryegrass</name>
    <name type="synonym">Lolium perenne subsp. multiflorum</name>
    <dbReference type="NCBI Taxonomy" id="4521"/>
    <lineage>
        <taxon>Eukaryota</taxon>
        <taxon>Viridiplantae</taxon>
        <taxon>Streptophyta</taxon>
        <taxon>Embryophyta</taxon>
        <taxon>Tracheophyta</taxon>
        <taxon>Spermatophyta</taxon>
        <taxon>Magnoliopsida</taxon>
        <taxon>Liliopsida</taxon>
        <taxon>Poales</taxon>
        <taxon>Poaceae</taxon>
        <taxon>BOP clade</taxon>
        <taxon>Pooideae</taxon>
        <taxon>Poodae</taxon>
        <taxon>Poeae</taxon>
        <taxon>Poeae Chloroplast Group 2 (Poeae type)</taxon>
        <taxon>Loliodinae</taxon>
        <taxon>Loliinae</taxon>
        <taxon>Lolium</taxon>
    </lineage>
</organism>
<dbReference type="Gene3D" id="3.80.10.10">
    <property type="entry name" value="Ribonuclease Inhibitor"/>
    <property type="match status" value="1"/>
</dbReference>
<dbReference type="InterPro" id="IPR053197">
    <property type="entry name" value="F-box_SCFL_complex_component"/>
</dbReference>
<dbReference type="Pfam" id="PF00646">
    <property type="entry name" value="F-box"/>
    <property type="match status" value="1"/>
</dbReference>
<dbReference type="SUPFAM" id="SSF81383">
    <property type="entry name" value="F-box domain"/>
    <property type="match status" value="1"/>
</dbReference>
<name>A0AAD8WKV1_LOLMU</name>
<dbReference type="AlphaFoldDB" id="A0AAD8WKV1"/>
<proteinExistence type="predicted"/>
<dbReference type="PANTHER" id="PTHR34223">
    <property type="entry name" value="OS11G0201299 PROTEIN"/>
    <property type="match status" value="1"/>
</dbReference>
<dbReference type="InterPro" id="IPR032675">
    <property type="entry name" value="LRR_dom_sf"/>
</dbReference>
<protein>
    <recommendedName>
        <fullName evidence="1">F-box domain-containing protein</fullName>
    </recommendedName>
</protein>
<comment type="caution">
    <text evidence="2">The sequence shown here is derived from an EMBL/GenBank/DDBJ whole genome shotgun (WGS) entry which is preliminary data.</text>
</comment>
<dbReference type="SUPFAM" id="SSF52047">
    <property type="entry name" value="RNI-like"/>
    <property type="match status" value="1"/>
</dbReference>
<dbReference type="InterPro" id="IPR053781">
    <property type="entry name" value="F-box_AtFBL13-like"/>
</dbReference>
<evidence type="ECO:0000313" key="2">
    <source>
        <dbReference type="EMBL" id="KAK1665711.1"/>
    </source>
</evidence>
<dbReference type="InterPro" id="IPR001810">
    <property type="entry name" value="F-box_dom"/>
</dbReference>
<dbReference type="Proteomes" id="UP001231189">
    <property type="component" value="Unassembled WGS sequence"/>
</dbReference>
<evidence type="ECO:0000259" key="1">
    <source>
        <dbReference type="PROSITE" id="PS50181"/>
    </source>
</evidence>
<dbReference type="EMBL" id="JAUUTY010000003">
    <property type="protein sequence ID" value="KAK1665711.1"/>
    <property type="molecule type" value="Genomic_DNA"/>
</dbReference>
<dbReference type="PANTHER" id="PTHR34223:SF35">
    <property type="entry name" value="F-BOX DOMAIN-CONTAINING PROTEIN"/>
    <property type="match status" value="1"/>
</dbReference>
<reference evidence="2" key="1">
    <citation type="submission" date="2023-07" db="EMBL/GenBank/DDBJ databases">
        <title>A chromosome-level genome assembly of Lolium multiflorum.</title>
        <authorList>
            <person name="Chen Y."/>
            <person name="Copetti D."/>
            <person name="Kolliker R."/>
            <person name="Studer B."/>
        </authorList>
    </citation>
    <scope>NUCLEOTIDE SEQUENCE</scope>
    <source>
        <strain evidence="2">02402/16</strain>
        <tissue evidence="2">Leaf</tissue>
    </source>
</reference>
<keyword evidence="3" id="KW-1185">Reference proteome</keyword>
<evidence type="ECO:0000313" key="3">
    <source>
        <dbReference type="Proteomes" id="UP001231189"/>
    </source>
</evidence>
<sequence>MELVPAASRAGRDRLSELPDCLLHSVLSSLRSRQVVQSSLLSRRWRNLWRSVPCLDVDQRDFLSDEPEQEASAYNAPDVRLHSKAQKERLDREREIKRQRSFEDFADAMLLFNGVSPLDACRLHVAHRDHRTGLHRWIRRGLARHPAELHVAYDCGSNNDNQLFPFDLAPDVYCAYDCRSNNDDLMFPFDLASGCASALPITGRLRRLHLSGLKLSQKFADELRSECPVLEDLKLVNCWYEYRFGGSVAPGIASSSLKRLHIEGSYHSYYSMRQLDVLALPALVSMSLDKIFLLDIEDYALPSLAVASIADPDKYAGKYRFLKSLRKARVLELRSFTTAGLLENEPEGLRNFHNLRTLILIECEIGDRCQMVRYILENVPNLERLVLQDCKISGHCRGESASSWCGTSFHGCQNLSSIRVKYEGHDVPLVLVDVLMEIAKDVFKTASTAREIMFRGVTG</sequence>
<dbReference type="InterPro" id="IPR036047">
    <property type="entry name" value="F-box-like_dom_sf"/>
</dbReference>
<gene>
    <name evidence="2" type="ORF">QYE76_053870</name>
</gene>
<dbReference type="PROSITE" id="PS50181">
    <property type="entry name" value="FBOX"/>
    <property type="match status" value="1"/>
</dbReference>
<dbReference type="Gene3D" id="1.20.1280.50">
    <property type="match status" value="1"/>
</dbReference>